<feature type="transmembrane region" description="Helical" evidence="7">
    <location>
        <begin position="146"/>
        <end position="164"/>
    </location>
</feature>
<feature type="transmembrane region" description="Helical" evidence="7">
    <location>
        <begin position="39"/>
        <end position="64"/>
    </location>
</feature>
<feature type="transmembrane region" description="Helical" evidence="7">
    <location>
        <begin position="265"/>
        <end position="289"/>
    </location>
</feature>
<keyword evidence="2 6" id="KW-0813">Transport</keyword>
<comment type="subcellular location">
    <subcellularLocation>
        <location evidence="1">Membrane</location>
        <topology evidence="1">Multi-pass membrane protein</topology>
    </subcellularLocation>
</comment>
<keyword evidence="9" id="KW-1185">Reference proteome</keyword>
<feature type="transmembrane region" description="Helical" evidence="7">
    <location>
        <begin position="91"/>
        <end position="116"/>
    </location>
</feature>
<dbReference type="InterPro" id="IPR047218">
    <property type="entry name" value="YocR/YhdH-like"/>
</dbReference>
<feature type="transmembrane region" description="Helical" evidence="7">
    <location>
        <begin position="171"/>
        <end position="191"/>
    </location>
</feature>
<dbReference type="PANTHER" id="PTHR42948:SF1">
    <property type="entry name" value="TRANSPORTER"/>
    <property type="match status" value="1"/>
</dbReference>
<keyword evidence="5 7" id="KW-0472">Membrane</keyword>
<evidence type="ECO:0000256" key="7">
    <source>
        <dbReference type="SAM" id="Phobius"/>
    </source>
</evidence>
<dbReference type="CDD" id="cd10336">
    <property type="entry name" value="SLC6sbd_Tyt1-Like"/>
    <property type="match status" value="1"/>
</dbReference>
<dbReference type="PROSITE" id="PS00610">
    <property type="entry name" value="NA_NEUROTRAN_SYMP_1"/>
    <property type="match status" value="1"/>
</dbReference>
<organism evidence="8 9">
    <name type="scientific">Ruminococcus gauvreauii</name>
    <dbReference type="NCBI Taxonomy" id="438033"/>
    <lineage>
        <taxon>Bacteria</taxon>
        <taxon>Bacillati</taxon>
        <taxon>Bacillota</taxon>
        <taxon>Clostridia</taxon>
        <taxon>Eubacteriales</taxon>
        <taxon>Oscillospiraceae</taxon>
        <taxon>Ruminococcus</taxon>
    </lineage>
</organism>
<keyword evidence="6" id="KW-0769">Symport</keyword>
<evidence type="ECO:0000256" key="6">
    <source>
        <dbReference type="RuleBase" id="RU003732"/>
    </source>
</evidence>
<gene>
    <name evidence="8" type="ORF">NQ502_06110</name>
</gene>
<evidence type="ECO:0000256" key="3">
    <source>
        <dbReference type="ARBA" id="ARBA00022692"/>
    </source>
</evidence>
<keyword evidence="3 6" id="KW-0812">Transmembrane</keyword>
<sequence>MNGREQFKSRLGFLLLSAGCAIGIGNVWRFPYVVGQNGGGIFVLFYLLFLVIMGVPILSMEFAVGRASKKSPVRAYQALEKPGQKWHLHGYVALLGNYGLMMFYTTVAGWMLYYFYGFLTGKFSGVSSEQVGSVFNDMLASPSTNIIWMVIVVVLGIVVCSFGLQNGVERITKIMMIGLLTLMVVLAFRGLTLDGGLDGLRFYLLPDLEKVRAIGEGNLLLGLFSVIVAAMNQSFFTLSLGIGAMAIFGSYLGKDKRLLGEAVNVAVLDTFVAIVAGLIIFPACFAFGVSPDSGPSLIFITLPNVFLEMPGGRIWGTLFFLFMSFAAFSTVIAVFENIIACCMEMWNIDRRKVAAINLVLIILLSLPCALGYNVLSGIQPLGEGSAILDLEDFIVSNVLLPLGSLVYLVFCTWKWGWGFKNYQAEANQGSGLSVPGWLRGYVTYVLPVLVFALFLQGILR</sequence>
<accession>A0ABY5VK52</accession>
<evidence type="ECO:0000313" key="9">
    <source>
        <dbReference type="Proteomes" id="UP001060164"/>
    </source>
</evidence>
<comment type="similarity">
    <text evidence="6">Belongs to the sodium:neurotransmitter symporter (SNF) (TC 2.A.22) family.</text>
</comment>
<dbReference type="PROSITE" id="PS50267">
    <property type="entry name" value="NA_NEUROTRAN_SYMP_3"/>
    <property type="match status" value="1"/>
</dbReference>
<feature type="transmembrane region" description="Helical" evidence="7">
    <location>
        <begin position="314"/>
        <end position="335"/>
    </location>
</feature>
<dbReference type="InterPro" id="IPR000175">
    <property type="entry name" value="Na/ntran_symport"/>
</dbReference>
<evidence type="ECO:0000256" key="5">
    <source>
        <dbReference type="ARBA" id="ARBA00023136"/>
    </source>
</evidence>
<dbReference type="SUPFAM" id="SSF161070">
    <property type="entry name" value="SNF-like"/>
    <property type="match status" value="1"/>
</dbReference>
<protein>
    <recommendedName>
        <fullName evidence="6">Transporter</fullName>
    </recommendedName>
</protein>
<evidence type="ECO:0000256" key="4">
    <source>
        <dbReference type="ARBA" id="ARBA00022989"/>
    </source>
</evidence>
<dbReference type="PANTHER" id="PTHR42948">
    <property type="entry name" value="TRANSPORTER"/>
    <property type="match status" value="1"/>
</dbReference>
<dbReference type="EMBL" id="CP102290">
    <property type="protein sequence ID" value="UWP60601.1"/>
    <property type="molecule type" value="Genomic_DNA"/>
</dbReference>
<name>A0ABY5VK52_9FIRM</name>
<feature type="transmembrane region" description="Helical" evidence="7">
    <location>
        <begin position="355"/>
        <end position="374"/>
    </location>
</feature>
<reference evidence="8" key="1">
    <citation type="journal article" date="2022" name="Cell">
        <title>Design, construction, and in vivo augmentation of a complex gut microbiome.</title>
        <authorList>
            <person name="Cheng A.G."/>
            <person name="Ho P.Y."/>
            <person name="Aranda-Diaz A."/>
            <person name="Jain S."/>
            <person name="Yu F.B."/>
            <person name="Meng X."/>
            <person name="Wang M."/>
            <person name="Iakiviak M."/>
            <person name="Nagashima K."/>
            <person name="Zhao A."/>
            <person name="Murugkar P."/>
            <person name="Patil A."/>
            <person name="Atabakhsh K."/>
            <person name="Weakley A."/>
            <person name="Yan J."/>
            <person name="Brumbaugh A.R."/>
            <person name="Higginbottom S."/>
            <person name="Dimas A."/>
            <person name="Shiver A.L."/>
            <person name="Deutschbauer A."/>
            <person name="Neff N."/>
            <person name="Sonnenburg J.L."/>
            <person name="Huang K.C."/>
            <person name="Fischbach M.A."/>
        </authorList>
    </citation>
    <scope>NUCLEOTIDE SEQUENCE</scope>
    <source>
        <strain evidence="8">DSM 19829</strain>
    </source>
</reference>
<proteinExistence type="inferred from homology"/>
<dbReference type="NCBIfam" id="NF037979">
    <property type="entry name" value="Na_transp"/>
    <property type="match status" value="1"/>
</dbReference>
<feature type="transmembrane region" description="Helical" evidence="7">
    <location>
        <begin position="220"/>
        <end position="253"/>
    </location>
</feature>
<feature type="transmembrane region" description="Helical" evidence="7">
    <location>
        <begin position="438"/>
        <end position="459"/>
    </location>
</feature>
<keyword evidence="4 7" id="KW-1133">Transmembrane helix</keyword>
<feature type="transmembrane region" description="Helical" evidence="7">
    <location>
        <begin position="394"/>
        <end position="417"/>
    </location>
</feature>
<evidence type="ECO:0000256" key="2">
    <source>
        <dbReference type="ARBA" id="ARBA00022448"/>
    </source>
</evidence>
<evidence type="ECO:0000313" key="8">
    <source>
        <dbReference type="EMBL" id="UWP60601.1"/>
    </source>
</evidence>
<evidence type="ECO:0000256" key="1">
    <source>
        <dbReference type="ARBA" id="ARBA00004141"/>
    </source>
</evidence>
<dbReference type="Proteomes" id="UP001060164">
    <property type="component" value="Chromosome"/>
</dbReference>
<dbReference type="Pfam" id="PF00209">
    <property type="entry name" value="SNF"/>
    <property type="match status" value="2"/>
</dbReference>
<dbReference type="InterPro" id="IPR037272">
    <property type="entry name" value="SNS_sf"/>
</dbReference>
<dbReference type="RefSeq" id="WP_044983694.1">
    <property type="nucleotide sequence ID" value="NZ_CABLBR010000002.1"/>
</dbReference>
<dbReference type="PRINTS" id="PR00176">
    <property type="entry name" value="NANEUSMPORT"/>
</dbReference>